<accession>A0A834T117</accession>
<sequence length="106" mass="11921">MVLHKIARSSNPRGLWVVIGEAEEAENVRRLRGPVVVEPPSPPEVIVGVGCREAFTYTTTAVLRFRVIQTRVQLLLALVPTLCGWVKDENYEVKNRSVSRVQLRAK</sequence>
<comment type="caution">
    <text evidence="1">The sequence shown here is derived from an EMBL/GenBank/DDBJ whole genome shotgun (WGS) entry which is preliminary data.</text>
</comment>
<reference evidence="1" key="1">
    <citation type="submission" date="2020-09" db="EMBL/GenBank/DDBJ databases">
        <title>Genome-Enabled Discovery of Anthraquinone Biosynthesis in Senna tora.</title>
        <authorList>
            <person name="Kang S.-H."/>
            <person name="Pandey R.P."/>
            <person name="Lee C.-M."/>
            <person name="Sim J.-S."/>
            <person name="Jeong J.-T."/>
            <person name="Choi B.-S."/>
            <person name="Jung M."/>
            <person name="Ginzburg D."/>
            <person name="Zhao K."/>
            <person name="Won S.Y."/>
            <person name="Oh T.-J."/>
            <person name="Yu Y."/>
            <person name="Kim N.-H."/>
            <person name="Lee O.R."/>
            <person name="Lee T.-H."/>
            <person name="Bashyal P."/>
            <person name="Kim T.-S."/>
            <person name="Lee W.-H."/>
            <person name="Kawkins C."/>
            <person name="Kim C.-K."/>
            <person name="Kim J.S."/>
            <person name="Ahn B.O."/>
            <person name="Rhee S.Y."/>
            <person name="Sohng J.K."/>
        </authorList>
    </citation>
    <scope>NUCLEOTIDE SEQUENCE</scope>
    <source>
        <tissue evidence="1">Leaf</tissue>
    </source>
</reference>
<proteinExistence type="predicted"/>
<evidence type="ECO:0000313" key="2">
    <source>
        <dbReference type="Proteomes" id="UP000634136"/>
    </source>
</evidence>
<protein>
    <submittedName>
        <fullName evidence="1">Uncharacterized protein</fullName>
    </submittedName>
</protein>
<evidence type="ECO:0000313" key="1">
    <source>
        <dbReference type="EMBL" id="KAF7814523.1"/>
    </source>
</evidence>
<keyword evidence="2" id="KW-1185">Reference proteome</keyword>
<organism evidence="1 2">
    <name type="scientific">Senna tora</name>
    <dbReference type="NCBI Taxonomy" id="362788"/>
    <lineage>
        <taxon>Eukaryota</taxon>
        <taxon>Viridiplantae</taxon>
        <taxon>Streptophyta</taxon>
        <taxon>Embryophyta</taxon>
        <taxon>Tracheophyta</taxon>
        <taxon>Spermatophyta</taxon>
        <taxon>Magnoliopsida</taxon>
        <taxon>eudicotyledons</taxon>
        <taxon>Gunneridae</taxon>
        <taxon>Pentapetalae</taxon>
        <taxon>rosids</taxon>
        <taxon>fabids</taxon>
        <taxon>Fabales</taxon>
        <taxon>Fabaceae</taxon>
        <taxon>Caesalpinioideae</taxon>
        <taxon>Cassia clade</taxon>
        <taxon>Senna</taxon>
    </lineage>
</organism>
<dbReference type="EMBL" id="JAAIUW010000009">
    <property type="protein sequence ID" value="KAF7814523.1"/>
    <property type="molecule type" value="Genomic_DNA"/>
</dbReference>
<name>A0A834T117_9FABA</name>
<dbReference type="Proteomes" id="UP000634136">
    <property type="component" value="Unassembled WGS sequence"/>
</dbReference>
<gene>
    <name evidence="1" type="ORF">G2W53_028492</name>
</gene>
<dbReference type="AlphaFoldDB" id="A0A834T117"/>